<feature type="active site" evidence="1">
    <location>
        <position position="321"/>
    </location>
</feature>
<keyword evidence="1 3" id="KW-0269">Exonuclease</keyword>
<reference evidence="3" key="1">
    <citation type="journal article" date="2016" name="Ticks Tick Borne Dis.">
        <title>De novo assembly and annotation of the salivary gland transcriptome of Rhipicephalus appendiculatus male and female ticks during blood feeding.</title>
        <authorList>
            <person name="de Castro M.H."/>
            <person name="de Klerk D."/>
            <person name="Pienaar R."/>
            <person name="Latif A.A."/>
            <person name="Rees D.J."/>
            <person name="Mans B.J."/>
        </authorList>
    </citation>
    <scope>NUCLEOTIDE SEQUENCE</scope>
    <source>
        <tissue evidence="3">Salivary glands</tissue>
    </source>
</reference>
<feature type="active site" evidence="1">
    <location>
        <position position="334"/>
    </location>
</feature>
<dbReference type="GO" id="GO:0008297">
    <property type="term" value="F:single-stranded DNA exodeoxyribonuclease activity"/>
    <property type="evidence" value="ECO:0007669"/>
    <property type="project" value="UniProtKB-UniRule"/>
</dbReference>
<dbReference type="GO" id="GO:0005739">
    <property type="term" value="C:mitochondrion"/>
    <property type="evidence" value="ECO:0007669"/>
    <property type="project" value="UniProtKB-SubCell"/>
</dbReference>
<feature type="active site" evidence="1">
    <location>
        <position position="336"/>
    </location>
</feature>
<evidence type="ECO:0000256" key="1">
    <source>
        <dbReference type="HAMAP-Rule" id="MF_03030"/>
    </source>
</evidence>
<organism evidence="3">
    <name type="scientific">Rhipicephalus appendiculatus</name>
    <name type="common">Brown ear tick</name>
    <dbReference type="NCBI Taxonomy" id="34631"/>
    <lineage>
        <taxon>Eukaryota</taxon>
        <taxon>Metazoa</taxon>
        <taxon>Ecdysozoa</taxon>
        <taxon>Arthropoda</taxon>
        <taxon>Chelicerata</taxon>
        <taxon>Arachnida</taxon>
        <taxon>Acari</taxon>
        <taxon>Parasitiformes</taxon>
        <taxon>Ixodida</taxon>
        <taxon>Ixodoidea</taxon>
        <taxon>Ixodidae</taxon>
        <taxon>Rhipicephalinae</taxon>
        <taxon>Rhipicephalus</taxon>
        <taxon>Rhipicephalus</taxon>
    </lineage>
</organism>
<comment type="similarity">
    <text evidence="1">Belongs to the MGME1 family.</text>
</comment>
<dbReference type="PANTHER" id="PTHR31340">
    <property type="entry name" value="MITOCHONDRIAL GENOME MAINTENANCE EXONUCLEASE 1"/>
    <property type="match status" value="1"/>
</dbReference>
<accession>A0A131YR72</accession>
<dbReference type="GO" id="GO:0006264">
    <property type="term" value="P:mitochondrial DNA replication"/>
    <property type="evidence" value="ECO:0007669"/>
    <property type="project" value="TreeGrafter"/>
</dbReference>
<protein>
    <recommendedName>
        <fullName evidence="1">Mitochondrial genome maintenance exonuclease 1</fullName>
        <ecNumber evidence="1">3.1.-.-</ecNumber>
    </recommendedName>
</protein>
<evidence type="ECO:0000313" key="3">
    <source>
        <dbReference type="EMBL" id="JAP81045.1"/>
    </source>
</evidence>
<keyword evidence="1" id="KW-0540">Nuclease</keyword>
<dbReference type="Pfam" id="PF12705">
    <property type="entry name" value="PDDEXK_1"/>
    <property type="match status" value="1"/>
</dbReference>
<keyword evidence="1" id="KW-0496">Mitochondrion</keyword>
<evidence type="ECO:0000259" key="2">
    <source>
        <dbReference type="Pfam" id="PF12705"/>
    </source>
</evidence>
<dbReference type="HAMAP" id="MF_03030">
    <property type="entry name" value="MGME1"/>
    <property type="match status" value="1"/>
</dbReference>
<dbReference type="EMBL" id="GEDV01007512">
    <property type="protein sequence ID" value="JAP81045.1"/>
    <property type="molecule type" value="Transcribed_RNA"/>
</dbReference>
<dbReference type="AlphaFoldDB" id="A0A131YR72"/>
<sequence>MTANFVVCKSYFARPSVLLRDTACKCMKSTKASKSPAVAASDGGEVRTPKKSASAANAVKKFNFENLSLYGPVLRSSKGTKLDKGLRLSYLDERAPRRLKVSRLACEEPETARVVRAGERLFRNQLEAELLDALTATDDEAARLAASSGDAEQKVDVSIPTKSFDLEATLNFPLLNFLRDGVPEDDTDVGGEDVVTATTPPQGDVQAPRKNPKYPSVTTILKDTIDEQSKLRLELWKQNMVAEMGEEGFRKYQESILGQGKSLHVNIHDLLNGKPKEEIVVKPENEGHWRSLESFWPEVSEVAHLESAVCHPHLQYRGIIDCVAMCRGEMVLIDWKTSKKLKPRLSDTYDNPLQVAAYVGALNYDDKYKIQVRDAMIVIAYEDGSPCQVHHLGPTLCQRHWQRWLQRLRAYWNLLHQSTPML</sequence>
<comment type="function">
    <text evidence="1">Metal-dependent single-stranded DNA (ssDNA) exonuclease involved in mitochondrial genome maintenance.</text>
</comment>
<comment type="subcellular location">
    <subcellularLocation>
        <location evidence="1">Mitochondrion</location>
    </subcellularLocation>
</comment>
<dbReference type="InterPro" id="IPR011604">
    <property type="entry name" value="PDDEXK-like_dom_sf"/>
</dbReference>
<dbReference type="PANTHER" id="PTHR31340:SF3">
    <property type="entry name" value="MITOCHONDRIAL GENOME MAINTENANCE EXONUCLEASE 1"/>
    <property type="match status" value="1"/>
</dbReference>
<proteinExistence type="inferred from homology"/>
<feature type="domain" description="PD-(D/E)XK endonuclease-like" evidence="2">
    <location>
        <begin position="305"/>
        <end position="410"/>
    </location>
</feature>
<dbReference type="EC" id="3.1.-.-" evidence="1"/>
<keyword evidence="1" id="KW-0378">Hydrolase</keyword>
<dbReference type="Gene3D" id="3.90.320.10">
    <property type="match status" value="1"/>
</dbReference>
<dbReference type="GO" id="GO:0043504">
    <property type="term" value="P:mitochondrial DNA repair"/>
    <property type="evidence" value="ECO:0007669"/>
    <property type="project" value="UniProtKB-UniRule"/>
</dbReference>
<dbReference type="InterPro" id="IPR038726">
    <property type="entry name" value="PDDEXK_AddAB-type"/>
</dbReference>
<name>A0A131YR72_RHIAP</name>